<evidence type="ECO:0000256" key="1">
    <source>
        <dbReference type="SAM" id="MobiDB-lite"/>
    </source>
</evidence>
<dbReference type="OMA" id="MQLFCPE"/>
<sequence length="707" mass="81325">MDGADVSLAEDALQSGFAKKKKKSRKRDREKFQQPTEPPESPDQPPLSCQDAEDSEVGRKKSKKKKARRETSESQVDYSWVTAEPELNCETEISNSGHKKKKKKKKKKKHKLNKHGSDDELWSQPAPKSPNKLCQKEDLENGGGVHDHVPSHKKKKRKRMEEVCVPDEPVKEQTEATSSNREDPMEVSDSIDTQMDLFASSPLSLAEIPQDDLLQEEGDAQEGNCSPAADDSDVTEVDLVMEGTSAGDHEQTPPGSPPPKLPTSKVKTRLNQSVTSASAGTKHPPSSEHPPSEIGSLDEDESLELSDMEQLEAVTKELEEFIPHVRTLSELAIKQLAKRDLARFRDFKKKGVAVKFGTFSKAENDLLKENVEAFLEESGIETAEKLLFSHRFPEEQAEIKRRKCQYLFCEGIARGIPRPWRLVYYRARKMFDPQNYNGRYSKKEKKQLHKYHAMYGNNWKKISEHMNRSSHSIALKYTQMIEDSNLGPWSKEETRRLIQTLKDILRTKVKGLDSALEKGDADEALILLRENLYKDIGWMKVAAKVETRGWRQCKKKWTSIVTKKMMGKERFHGLNNLQFKIDLIERLYEQNVADTNEIDWELIANAIGNAPPDYVQQRYYRLKTAYVPFWNEKNFPEIIDYLFEETLPMLKESMERLSKRRTTRNKDRSWKKSFQFNDIFQDELEDDELISEDDSDEEMGEPSHVDG</sequence>
<dbReference type="RefSeq" id="XP_025020533.1">
    <property type="nucleotide sequence ID" value="XM_025164765.1"/>
</dbReference>
<feature type="domain" description="HTH myb-type" evidence="3">
    <location>
        <begin position="441"/>
        <end position="485"/>
    </location>
</feature>
<dbReference type="Proteomes" id="UP000695026">
    <property type="component" value="Unplaced"/>
</dbReference>
<dbReference type="GO" id="GO:0003682">
    <property type="term" value="F:chromatin binding"/>
    <property type="evidence" value="ECO:0007669"/>
    <property type="project" value="TreeGrafter"/>
</dbReference>
<dbReference type="GO" id="GO:0006363">
    <property type="term" value="P:termination of RNA polymerase I transcription"/>
    <property type="evidence" value="ECO:0007669"/>
    <property type="project" value="TreeGrafter"/>
</dbReference>
<accession>A0A9F2KUY1</accession>
<dbReference type="GeneID" id="103053356"/>
<dbReference type="InterPro" id="IPR017930">
    <property type="entry name" value="Myb_dom"/>
</dbReference>
<dbReference type="PANTHER" id="PTHR46760">
    <property type="entry name" value="TRANSCRIPTION TERMINATION FACTOR 1"/>
    <property type="match status" value="1"/>
</dbReference>
<keyword evidence="4" id="KW-1185">Reference proteome</keyword>
<feature type="compositionally biased region" description="Polar residues" evidence="1">
    <location>
        <begin position="269"/>
        <end position="279"/>
    </location>
</feature>
<dbReference type="SUPFAM" id="SSF46689">
    <property type="entry name" value="Homeodomain-like"/>
    <property type="match status" value="1"/>
</dbReference>
<feature type="region of interest" description="Disordered" evidence="1">
    <location>
        <begin position="683"/>
        <end position="707"/>
    </location>
</feature>
<feature type="compositionally biased region" description="Acidic residues" evidence="1">
    <location>
        <begin position="683"/>
        <end position="700"/>
    </location>
</feature>
<evidence type="ECO:0000259" key="3">
    <source>
        <dbReference type="PROSITE" id="PS51294"/>
    </source>
</evidence>
<dbReference type="OrthoDB" id="5812619at2759"/>
<feature type="region of interest" description="Disordered" evidence="1">
    <location>
        <begin position="1"/>
        <end position="297"/>
    </location>
</feature>
<organism evidence="4 5">
    <name type="scientific">Python bivittatus</name>
    <name type="common">Burmese python</name>
    <name type="synonym">Python molurus bivittatus</name>
    <dbReference type="NCBI Taxonomy" id="176946"/>
    <lineage>
        <taxon>Eukaryota</taxon>
        <taxon>Metazoa</taxon>
        <taxon>Chordata</taxon>
        <taxon>Craniata</taxon>
        <taxon>Vertebrata</taxon>
        <taxon>Euteleostomi</taxon>
        <taxon>Lepidosauria</taxon>
        <taxon>Squamata</taxon>
        <taxon>Bifurcata</taxon>
        <taxon>Unidentata</taxon>
        <taxon>Episquamata</taxon>
        <taxon>Toxicofera</taxon>
        <taxon>Serpentes</taxon>
        <taxon>Henophidia</taxon>
        <taxon>Pythonidae</taxon>
        <taxon>Python</taxon>
    </lineage>
</organism>
<dbReference type="PANTHER" id="PTHR46760:SF1">
    <property type="entry name" value="TRANSCRIPTION TERMINATION FACTOR 1"/>
    <property type="match status" value="1"/>
</dbReference>
<dbReference type="Gene3D" id="1.10.10.60">
    <property type="entry name" value="Homeodomain-like"/>
    <property type="match status" value="2"/>
</dbReference>
<reference evidence="5 6" key="1">
    <citation type="submission" date="2025-04" db="UniProtKB">
        <authorList>
            <consortium name="RefSeq"/>
        </authorList>
    </citation>
    <scope>IDENTIFICATION</scope>
    <source>
        <tissue evidence="5 6">Liver</tissue>
    </source>
</reference>
<dbReference type="PROSITE" id="PS50090">
    <property type="entry name" value="MYB_LIKE"/>
    <property type="match status" value="2"/>
</dbReference>
<feature type="compositionally biased region" description="Basic and acidic residues" evidence="1">
    <location>
        <begin position="168"/>
        <end position="184"/>
    </location>
</feature>
<dbReference type="InterPro" id="IPR001005">
    <property type="entry name" value="SANT/Myb"/>
</dbReference>
<dbReference type="Pfam" id="PF13921">
    <property type="entry name" value="Myb_DNA-bind_6"/>
    <property type="match status" value="1"/>
</dbReference>
<feature type="compositionally biased region" description="Pro residues" evidence="1">
    <location>
        <begin position="36"/>
        <end position="45"/>
    </location>
</feature>
<dbReference type="CDD" id="cd00167">
    <property type="entry name" value="SANT"/>
    <property type="match status" value="1"/>
</dbReference>
<dbReference type="KEGG" id="pbi:103053356"/>
<proteinExistence type="predicted"/>
<evidence type="ECO:0000313" key="6">
    <source>
        <dbReference type="RefSeq" id="XP_025020533.1"/>
    </source>
</evidence>
<dbReference type="CTD" id="7270"/>
<gene>
    <name evidence="5 6" type="primary">TTF1</name>
</gene>
<name>A0A9F2KUY1_PYTBI</name>
<protein>
    <submittedName>
        <fullName evidence="5 6">Transcription termination factor 1</fullName>
    </submittedName>
</protein>
<dbReference type="PROSITE" id="PS51294">
    <property type="entry name" value="HTH_MYB"/>
    <property type="match status" value="1"/>
</dbReference>
<dbReference type="GO" id="GO:0005730">
    <property type="term" value="C:nucleolus"/>
    <property type="evidence" value="ECO:0007669"/>
    <property type="project" value="TreeGrafter"/>
</dbReference>
<evidence type="ECO:0000313" key="4">
    <source>
        <dbReference type="Proteomes" id="UP000695026"/>
    </source>
</evidence>
<evidence type="ECO:0000313" key="5">
    <source>
        <dbReference type="RefSeq" id="XP_007425262.1"/>
    </source>
</evidence>
<dbReference type="InterPro" id="IPR053078">
    <property type="entry name" value="TTF1-like"/>
</dbReference>
<feature type="compositionally biased region" description="Basic and acidic residues" evidence="1">
    <location>
        <begin position="134"/>
        <end position="150"/>
    </location>
</feature>
<evidence type="ECO:0000259" key="2">
    <source>
        <dbReference type="PROSITE" id="PS50090"/>
    </source>
</evidence>
<feature type="domain" description="Myb-like" evidence="2">
    <location>
        <begin position="432"/>
        <end position="480"/>
    </location>
</feature>
<feature type="domain" description="Myb-like" evidence="2">
    <location>
        <begin position="481"/>
        <end position="561"/>
    </location>
</feature>
<dbReference type="SMART" id="SM00717">
    <property type="entry name" value="SANT"/>
    <property type="match status" value="2"/>
</dbReference>
<feature type="compositionally biased region" description="Basic residues" evidence="1">
    <location>
        <begin position="97"/>
        <end position="114"/>
    </location>
</feature>
<dbReference type="InterPro" id="IPR009057">
    <property type="entry name" value="Homeodomain-like_sf"/>
</dbReference>
<dbReference type="AlphaFoldDB" id="A0A9F2KUY1"/>
<dbReference type="RefSeq" id="XP_007425262.1">
    <property type="nucleotide sequence ID" value="XM_007425200.2"/>
</dbReference>
<feature type="compositionally biased region" description="Acidic residues" evidence="1">
    <location>
        <begin position="209"/>
        <end position="220"/>
    </location>
</feature>